<evidence type="ECO:0000256" key="1">
    <source>
        <dbReference type="SAM" id="MobiDB-lite"/>
    </source>
</evidence>
<feature type="compositionally biased region" description="Low complexity" evidence="1">
    <location>
        <begin position="34"/>
        <end position="48"/>
    </location>
</feature>
<proteinExistence type="predicted"/>
<dbReference type="AlphaFoldDB" id="A0A9N9HQB5"/>
<feature type="region of interest" description="Disordered" evidence="1">
    <location>
        <begin position="1"/>
        <end position="243"/>
    </location>
</feature>
<comment type="caution">
    <text evidence="2">The sequence shown here is derived from an EMBL/GenBank/DDBJ whole genome shotgun (WGS) entry which is preliminary data.</text>
</comment>
<feature type="compositionally biased region" description="Polar residues" evidence="1">
    <location>
        <begin position="49"/>
        <end position="113"/>
    </location>
</feature>
<evidence type="ECO:0000313" key="2">
    <source>
        <dbReference type="EMBL" id="CAG8700031.1"/>
    </source>
</evidence>
<feature type="compositionally biased region" description="Polar residues" evidence="1">
    <location>
        <begin position="22"/>
        <end position="33"/>
    </location>
</feature>
<organism evidence="2 3">
    <name type="scientific">Racocetra fulgida</name>
    <dbReference type="NCBI Taxonomy" id="60492"/>
    <lineage>
        <taxon>Eukaryota</taxon>
        <taxon>Fungi</taxon>
        <taxon>Fungi incertae sedis</taxon>
        <taxon>Mucoromycota</taxon>
        <taxon>Glomeromycotina</taxon>
        <taxon>Glomeromycetes</taxon>
        <taxon>Diversisporales</taxon>
        <taxon>Gigasporaceae</taxon>
        <taxon>Racocetra</taxon>
    </lineage>
</organism>
<keyword evidence="3" id="KW-1185">Reference proteome</keyword>
<feature type="non-terminal residue" evidence="2">
    <location>
        <position position="1"/>
    </location>
</feature>
<dbReference type="EMBL" id="CAJVPZ010020366">
    <property type="protein sequence ID" value="CAG8700031.1"/>
    <property type="molecule type" value="Genomic_DNA"/>
</dbReference>
<protein>
    <submittedName>
        <fullName evidence="2">2672_t:CDS:1</fullName>
    </submittedName>
</protein>
<feature type="compositionally biased region" description="Pro residues" evidence="1">
    <location>
        <begin position="176"/>
        <end position="186"/>
    </location>
</feature>
<feature type="compositionally biased region" description="Low complexity" evidence="1">
    <location>
        <begin position="1"/>
        <end position="18"/>
    </location>
</feature>
<gene>
    <name evidence="2" type="ORF">RFULGI_LOCUS10369</name>
</gene>
<reference evidence="2" key="1">
    <citation type="submission" date="2021-06" db="EMBL/GenBank/DDBJ databases">
        <authorList>
            <person name="Kallberg Y."/>
            <person name="Tangrot J."/>
            <person name="Rosling A."/>
        </authorList>
    </citation>
    <scope>NUCLEOTIDE SEQUENCE</scope>
    <source>
        <strain evidence="2">IN212</strain>
    </source>
</reference>
<feature type="compositionally biased region" description="Polar residues" evidence="1">
    <location>
        <begin position="193"/>
        <end position="216"/>
    </location>
</feature>
<accession>A0A9N9HQB5</accession>
<dbReference type="Proteomes" id="UP000789396">
    <property type="component" value="Unassembled WGS sequence"/>
</dbReference>
<feature type="compositionally biased region" description="Low complexity" evidence="1">
    <location>
        <begin position="129"/>
        <end position="167"/>
    </location>
</feature>
<evidence type="ECO:0000313" key="3">
    <source>
        <dbReference type="Proteomes" id="UP000789396"/>
    </source>
</evidence>
<name>A0A9N9HQB5_9GLOM</name>
<dbReference type="OrthoDB" id="2448310at2759"/>
<sequence length="388" mass="42947">MFISSSSTSPTTLSPLSPYLQIGSSTQSQPPARSTSPLLQSLSPSVQQMKPQSSSPQLQPMKTQSSSPQLQPMKTQSSSPQLQPMKPQSSSPQLQPMKSILSSQQTKTQSLANPGTPIQLRPTSPLQHSKTLSMSSPQLSSSRPLSPTQKSTRPISPSSRPQTPQPTKYQSFHPPAISPPHTPPQSPRMQVHSAHSLSHQRSLTSVQQTQSRSMSPQPREEQNYLSPTPELFTFPSPSPPRSPKIQVYPPSVVSTININRASPENSSPILEPFNLKQNHLFTLVSRTDLALISGWIDGLDLSSPDDAAYAVTDDDEILENNLACKYNISNRNLIIHTTPLKHKSMFMKEGEVKCKPHCYSLDLLEKIDGVMDLYDNEYVKTYKIEEYE</sequence>